<keyword evidence="2" id="KW-1185">Reference proteome</keyword>
<gene>
    <name evidence="1" type="ORF">LEP1GSC060_3328</name>
</gene>
<sequence length="76" mass="8812">MKIETNLIYRFDLFLFGSASSDLLYYRFPDKKKEGTMVAVRIFAVGKTIKFLEAENEDFYHRSVGFCRRGGDSDSI</sequence>
<dbReference type="EMBL" id="AOHC02000041">
    <property type="protein sequence ID" value="EMY76822.1"/>
    <property type="molecule type" value="Genomic_DNA"/>
</dbReference>
<dbReference type="STRING" id="1218598.LEP1GSC060_3328"/>
<name>N1WHL3_9LEPT</name>
<accession>N1WHL3</accession>
<dbReference type="AlphaFoldDB" id="N1WHL3"/>
<evidence type="ECO:0000313" key="2">
    <source>
        <dbReference type="Proteomes" id="UP000012313"/>
    </source>
</evidence>
<organism evidence="1 2">
    <name type="scientific">Leptospira weilii serovar Ranarum str. ICFT</name>
    <dbReference type="NCBI Taxonomy" id="1218598"/>
    <lineage>
        <taxon>Bacteria</taxon>
        <taxon>Pseudomonadati</taxon>
        <taxon>Spirochaetota</taxon>
        <taxon>Spirochaetia</taxon>
        <taxon>Leptospirales</taxon>
        <taxon>Leptospiraceae</taxon>
        <taxon>Leptospira</taxon>
    </lineage>
</organism>
<proteinExistence type="predicted"/>
<comment type="caution">
    <text evidence="1">The sequence shown here is derived from an EMBL/GenBank/DDBJ whole genome shotgun (WGS) entry which is preliminary data.</text>
</comment>
<reference evidence="1" key="1">
    <citation type="submission" date="2013-03" db="EMBL/GenBank/DDBJ databases">
        <authorList>
            <person name="Harkins D.M."/>
            <person name="Durkin A.S."/>
            <person name="Brinkac L.M."/>
            <person name="Haft D.H."/>
            <person name="Selengut J.D."/>
            <person name="Sanka R."/>
            <person name="DePew J."/>
            <person name="Purushe J."/>
            <person name="Hartskeerl R.A."/>
            <person name="Ahmed A."/>
            <person name="van der Linden H."/>
            <person name="Goris M.G.A."/>
            <person name="Vinetz J.M."/>
            <person name="Sutton G.G."/>
            <person name="Nierman W.C."/>
            <person name="Fouts D.E."/>
        </authorList>
    </citation>
    <scope>NUCLEOTIDE SEQUENCE [LARGE SCALE GENOMIC DNA]</scope>
    <source>
        <strain evidence="1">ICFT</strain>
    </source>
</reference>
<dbReference type="Proteomes" id="UP000012313">
    <property type="component" value="Unassembled WGS sequence"/>
</dbReference>
<evidence type="ECO:0000313" key="1">
    <source>
        <dbReference type="EMBL" id="EMY76822.1"/>
    </source>
</evidence>
<protein>
    <submittedName>
        <fullName evidence="1">Uncharacterized protein</fullName>
    </submittedName>
</protein>